<feature type="domain" description="T-SNARE coiled-coil homology" evidence="4">
    <location>
        <begin position="182"/>
        <end position="244"/>
    </location>
</feature>
<dbReference type="SMART" id="SM00397">
    <property type="entry name" value="t_SNARE"/>
    <property type="match status" value="2"/>
</dbReference>
<evidence type="ECO:0000256" key="3">
    <source>
        <dbReference type="SAM" id="MobiDB-lite"/>
    </source>
</evidence>
<organism evidence="5 6">
    <name type="scientific">Polyrhizophydium stewartii</name>
    <dbReference type="NCBI Taxonomy" id="2732419"/>
    <lineage>
        <taxon>Eukaryota</taxon>
        <taxon>Fungi</taxon>
        <taxon>Fungi incertae sedis</taxon>
        <taxon>Chytridiomycota</taxon>
        <taxon>Chytridiomycota incertae sedis</taxon>
        <taxon>Chytridiomycetes</taxon>
        <taxon>Rhizophydiales</taxon>
        <taxon>Rhizophydiales incertae sedis</taxon>
        <taxon>Polyrhizophydium</taxon>
    </lineage>
</organism>
<accession>A0ABR4N0V1</accession>
<feature type="compositionally biased region" description="Basic and acidic residues" evidence="3">
    <location>
        <begin position="8"/>
        <end position="21"/>
    </location>
</feature>
<reference evidence="5 6" key="1">
    <citation type="submission" date="2023-09" db="EMBL/GenBank/DDBJ databases">
        <title>Pangenome analysis of Batrachochytrium dendrobatidis and related Chytrids.</title>
        <authorList>
            <person name="Yacoub M.N."/>
            <person name="Stajich J.E."/>
            <person name="James T.Y."/>
        </authorList>
    </citation>
    <scope>NUCLEOTIDE SEQUENCE [LARGE SCALE GENOMIC DNA]</scope>
    <source>
        <strain evidence="5 6">JEL0888</strain>
    </source>
</reference>
<feature type="region of interest" description="Disordered" evidence="3">
    <location>
        <begin position="141"/>
        <end position="176"/>
    </location>
</feature>
<proteinExistence type="inferred from homology"/>
<sequence>MSAKNPFAKHDSIRRGGAQEDRQDDLDSLIAETLTVQEDSARTTDRALLAAQQAVQTGQQGLTQLSAQGEQLDAINRRMGDVHASIDQAKAKTDYLSKLTQSFLIPVFGSAPAATPATAPAPAAPAAVTSLAVPQNHISSRRSSSLLRAQPGAAGSASGTGAAAPGSRLVEGASAEQHAQSMRYEAQIDSGVSQISTAVSDLRGIALSMNQELDRQNDSIRRAQDQAATAGERVDNLNSKLGKILKK</sequence>
<evidence type="ECO:0000313" key="5">
    <source>
        <dbReference type="EMBL" id="KAL2913155.1"/>
    </source>
</evidence>
<keyword evidence="6" id="KW-1185">Reference proteome</keyword>
<feature type="compositionally biased region" description="Low complexity" evidence="3">
    <location>
        <begin position="141"/>
        <end position="167"/>
    </location>
</feature>
<evidence type="ECO:0000256" key="1">
    <source>
        <dbReference type="ARBA" id="ARBA00009480"/>
    </source>
</evidence>
<feature type="region of interest" description="Disordered" evidence="3">
    <location>
        <begin position="1"/>
        <end position="24"/>
    </location>
</feature>
<gene>
    <name evidence="5" type="primary">SNAP23</name>
    <name evidence="5" type="ORF">HK105_207396</name>
</gene>
<dbReference type="Proteomes" id="UP001527925">
    <property type="component" value="Unassembled WGS sequence"/>
</dbReference>
<dbReference type="InterPro" id="IPR000727">
    <property type="entry name" value="T_SNARE_dom"/>
</dbReference>
<protein>
    <submittedName>
        <fullName evidence="5">Synaptosomal-associated protein 23</fullName>
    </submittedName>
</protein>
<keyword evidence="2" id="KW-0175">Coiled coil</keyword>
<comment type="caution">
    <text evidence="5">The sequence shown here is derived from an EMBL/GenBank/DDBJ whole genome shotgun (WGS) entry which is preliminary data.</text>
</comment>
<dbReference type="PROSITE" id="PS50192">
    <property type="entry name" value="T_SNARE"/>
    <property type="match status" value="1"/>
</dbReference>
<comment type="similarity">
    <text evidence="1">Belongs to the SNAP-25 family.</text>
</comment>
<evidence type="ECO:0000313" key="6">
    <source>
        <dbReference type="Proteomes" id="UP001527925"/>
    </source>
</evidence>
<dbReference type="PANTHER" id="PTHR19305">
    <property type="entry name" value="SYNAPTOSOMAL ASSOCIATED PROTEIN"/>
    <property type="match status" value="1"/>
</dbReference>
<dbReference type="Gene3D" id="1.20.5.110">
    <property type="match status" value="2"/>
</dbReference>
<evidence type="ECO:0000259" key="4">
    <source>
        <dbReference type="PROSITE" id="PS50192"/>
    </source>
</evidence>
<dbReference type="PANTHER" id="PTHR19305:SF9">
    <property type="entry name" value="SYNAPTOSOMAL-ASSOCIATED PROTEIN 29"/>
    <property type="match status" value="1"/>
</dbReference>
<feature type="coiled-coil region" evidence="2">
    <location>
        <begin position="206"/>
        <end position="240"/>
    </location>
</feature>
<dbReference type="SUPFAM" id="SSF58038">
    <property type="entry name" value="SNARE fusion complex"/>
    <property type="match status" value="2"/>
</dbReference>
<dbReference type="EMBL" id="JADGIZ020000051">
    <property type="protein sequence ID" value="KAL2913155.1"/>
    <property type="molecule type" value="Genomic_DNA"/>
</dbReference>
<evidence type="ECO:0000256" key="2">
    <source>
        <dbReference type="SAM" id="Coils"/>
    </source>
</evidence>
<name>A0ABR4N0V1_9FUNG</name>